<organism evidence="1 2">
    <name type="scientific">Blastococcus aurantiacus</name>
    <dbReference type="NCBI Taxonomy" id="1550231"/>
    <lineage>
        <taxon>Bacteria</taxon>
        <taxon>Bacillati</taxon>
        <taxon>Actinomycetota</taxon>
        <taxon>Actinomycetes</taxon>
        <taxon>Geodermatophilales</taxon>
        <taxon>Geodermatophilaceae</taxon>
        <taxon>Blastococcus</taxon>
    </lineage>
</organism>
<protein>
    <submittedName>
        <fullName evidence="1">Uncharacterized protein</fullName>
    </submittedName>
</protein>
<evidence type="ECO:0000313" key="2">
    <source>
        <dbReference type="Proteomes" id="UP000199406"/>
    </source>
</evidence>
<name>A0A1G7NRS4_9ACTN</name>
<dbReference type="STRING" id="1550231.SAMN05660662_3323"/>
<gene>
    <name evidence="1" type="ORF">SAMN05660662_3323</name>
</gene>
<dbReference type="RefSeq" id="WP_176946422.1">
    <property type="nucleotide sequence ID" value="NZ_FNBT01000006.1"/>
</dbReference>
<reference evidence="2" key="1">
    <citation type="submission" date="2016-10" db="EMBL/GenBank/DDBJ databases">
        <authorList>
            <person name="Varghese N."/>
            <person name="Submissions S."/>
        </authorList>
    </citation>
    <scope>NUCLEOTIDE SEQUENCE [LARGE SCALE GENOMIC DNA]</scope>
    <source>
        <strain evidence="2">DSM 44268</strain>
    </source>
</reference>
<sequence length="66" mass="6999">MVDNASGLEAYLVGHLAHEAGPHGGIVPLRLPAWAARQHDRPDLRWAAQTPAGVRIRPRSGTGRGG</sequence>
<keyword evidence="2" id="KW-1185">Reference proteome</keyword>
<accession>A0A1G7NRS4</accession>
<proteinExistence type="predicted"/>
<dbReference type="Gene3D" id="2.60.120.260">
    <property type="entry name" value="Galactose-binding domain-like"/>
    <property type="match status" value="1"/>
</dbReference>
<dbReference type="AlphaFoldDB" id="A0A1G7NRS4"/>
<dbReference type="Proteomes" id="UP000199406">
    <property type="component" value="Unassembled WGS sequence"/>
</dbReference>
<evidence type="ECO:0000313" key="1">
    <source>
        <dbReference type="EMBL" id="SDF76754.1"/>
    </source>
</evidence>
<dbReference type="EMBL" id="FNBT01000006">
    <property type="protein sequence ID" value="SDF76754.1"/>
    <property type="molecule type" value="Genomic_DNA"/>
</dbReference>